<evidence type="ECO:0000256" key="5">
    <source>
        <dbReference type="ARBA" id="ARBA00022692"/>
    </source>
</evidence>
<keyword evidence="7 8" id="KW-0472">Membrane</keyword>
<evidence type="ECO:0000256" key="4">
    <source>
        <dbReference type="ARBA" id="ARBA00022475"/>
    </source>
</evidence>
<feature type="transmembrane region" description="Helical" evidence="8">
    <location>
        <begin position="204"/>
        <end position="223"/>
    </location>
</feature>
<feature type="transmembrane region" description="Helical" evidence="8">
    <location>
        <begin position="244"/>
        <end position="269"/>
    </location>
</feature>
<dbReference type="KEGG" id="lyk:FLP23_11560"/>
<evidence type="ECO:0000256" key="1">
    <source>
        <dbReference type="ARBA" id="ARBA00004651"/>
    </source>
</evidence>
<feature type="transmembrane region" description="Helical" evidence="8">
    <location>
        <begin position="72"/>
        <end position="90"/>
    </location>
</feature>
<comment type="similarity">
    <text evidence="2">Belongs to the binding-protein-dependent transport system permease family. FecCD subfamily.</text>
</comment>
<dbReference type="GO" id="GO:0033214">
    <property type="term" value="P:siderophore-iron import into cell"/>
    <property type="evidence" value="ECO:0007669"/>
    <property type="project" value="TreeGrafter"/>
</dbReference>
<dbReference type="GO" id="GO:0022857">
    <property type="term" value="F:transmembrane transporter activity"/>
    <property type="evidence" value="ECO:0007669"/>
    <property type="project" value="InterPro"/>
</dbReference>
<accession>A0A5C1YBF8</accession>
<feature type="transmembrane region" description="Helical" evidence="8">
    <location>
        <begin position="102"/>
        <end position="120"/>
    </location>
</feature>
<feature type="transmembrane region" description="Helical" evidence="8">
    <location>
        <begin position="314"/>
        <end position="335"/>
    </location>
</feature>
<reference evidence="9 10" key="1">
    <citation type="submission" date="2019-09" db="EMBL/GenBank/DDBJ databases">
        <title>Genome sequencing of strain KACC 19322.</title>
        <authorList>
            <person name="Heo J."/>
            <person name="Kim S.-J."/>
            <person name="Kim J.-S."/>
            <person name="Hong S.-B."/>
            <person name="Kwon S.-W."/>
        </authorList>
    </citation>
    <scope>NUCLEOTIDE SEQUENCE [LARGE SCALE GENOMIC DNA]</scope>
    <source>
        <strain evidence="9 10">KACC 19322</strain>
    </source>
</reference>
<dbReference type="AlphaFoldDB" id="A0A5C1YBF8"/>
<comment type="subcellular location">
    <subcellularLocation>
        <location evidence="1">Cell membrane</location>
        <topology evidence="1">Multi-pass membrane protein</topology>
    </subcellularLocation>
</comment>
<keyword evidence="6 8" id="KW-1133">Transmembrane helix</keyword>
<keyword evidence="10" id="KW-1185">Reference proteome</keyword>
<protein>
    <submittedName>
        <fullName evidence="9">Iron chelate uptake ABC transporter family permease subunit</fullName>
    </submittedName>
</protein>
<feature type="transmembrane region" description="Helical" evidence="8">
    <location>
        <begin position="158"/>
        <end position="177"/>
    </location>
</feature>
<dbReference type="Gene3D" id="1.10.3470.10">
    <property type="entry name" value="ABC transporter involved in vitamin B12 uptake, BtuC"/>
    <property type="match status" value="1"/>
</dbReference>
<feature type="transmembrane region" description="Helical" evidence="8">
    <location>
        <begin position="20"/>
        <end position="44"/>
    </location>
</feature>
<dbReference type="PANTHER" id="PTHR30472">
    <property type="entry name" value="FERRIC ENTEROBACTIN TRANSPORT SYSTEM PERMEASE PROTEIN"/>
    <property type="match status" value="1"/>
</dbReference>
<evidence type="ECO:0000256" key="7">
    <source>
        <dbReference type="ARBA" id="ARBA00023136"/>
    </source>
</evidence>
<proteinExistence type="inferred from homology"/>
<evidence type="ECO:0000313" key="9">
    <source>
        <dbReference type="EMBL" id="QEO10890.1"/>
    </source>
</evidence>
<feature type="transmembrane region" description="Helical" evidence="8">
    <location>
        <begin position="126"/>
        <end position="146"/>
    </location>
</feature>
<sequence length="342" mass="34858">MFRGGGGRVSFRWHPRPARVAVVLAALLVPLAVIAVFTGTYAIAPQDLADLVAGTAPGPVERVVVLIRLPRLVGALAVGAALGLSGAVFQSLSRNPLGSPDVIGFVTGAATGAITAILLLQAPPAGVSLAAVLGGVATALLVALLARRRGARDAGYRLVLVGIGVGALLAAFNDLLLTRGERDDAILAQIWLTGTLNARGWDEVVPVVGAVLVLLPVLVVLQRRLATLELGDDLAQQLGIRVGLLRYGTMTVAVALVGFATATAGPISFVALAAPQLAARLGRGTRPPLVGAALMGAVLLLGADLLSQHLPLQLSAPVGLMTGVLGGGYLLWLLARPARSRL</sequence>
<dbReference type="GO" id="GO:0005886">
    <property type="term" value="C:plasma membrane"/>
    <property type="evidence" value="ECO:0007669"/>
    <property type="project" value="UniProtKB-SubCell"/>
</dbReference>
<dbReference type="Pfam" id="PF01032">
    <property type="entry name" value="FecCD"/>
    <property type="match status" value="1"/>
</dbReference>
<gene>
    <name evidence="9" type="ORF">FLP23_11560</name>
</gene>
<evidence type="ECO:0000256" key="8">
    <source>
        <dbReference type="SAM" id="Phobius"/>
    </source>
</evidence>
<dbReference type="OrthoDB" id="4455417at2"/>
<evidence type="ECO:0000256" key="3">
    <source>
        <dbReference type="ARBA" id="ARBA00022448"/>
    </source>
</evidence>
<dbReference type="Proteomes" id="UP000322159">
    <property type="component" value="Chromosome"/>
</dbReference>
<evidence type="ECO:0000256" key="6">
    <source>
        <dbReference type="ARBA" id="ARBA00022989"/>
    </source>
</evidence>
<dbReference type="InterPro" id="IPR000522">
    <property type="entry name" value="ABC_transptr_permease_BtuC"/>
</dbReference>
<name>A0A5C1YBF8_9MICO</name>
<organism evidence="9 10">
    <name type="scientific">Protaetiibacter larvae</name>
    <dbReference type="NCBI Taxonomy" id="2592654"/>
    <lineage>
        <taxon>Bacteria</taxon>
        <taxon>Bacillati</taxon>
        <taxon>Actinomycetota</taxon>
        <taxon>Actinomycetes</taxon>
        <taxon>Micrococcales</taxon>
        <taxon>Microbacteriaceae</taxon>
        <taxon>Protaetiibacter</taxon>
    </lineage>
</organism>
<dbReference type="InterPro" id="IPR037294">
    <property type="entry name" value="ABC_BtuC-like"/>
</dbReference>
<dbReference type="EMBL" id="CP043504">
    <property type="protein sequence ID" value="QEO10890.1"/>
    <property type="molecule type" value="Genomic_DNA"/>
</dbReference>
<dbReference type="PANTHER" id="PTHR30472:SF24">
    <property type="entry name" value="FERRIC ENTEROBACTIN TRANSPORT SYSTEM PERMEASE PROTEIN FEPG"/>
    <property type="match status" value="1"/>
</dbReference>
<keyword evidence="3" id="KW-0813">Transport</keyword>
<evidence type="ECO:0000313" key="10">
    <source>
        <dbReference type="Proteomes" id="UP000322159"/>
    </source>
</evidence>
<evidence type="ECO:0000256" key="2">
    <source>
        <dbReference type="ARBA" id="ARBA00007935"/>
    </source>
</evidence>
<keyword evidence="4" id="KW-1003">Cell membrane</keyword>
<dbReference type="CDD" id="cd06550">
    <property type="entry name" value="TM_ABC_iron-siderophores_like"/>
    <property type="match status" value="1"/>
</dbReference>
<keyword evidence="5 8" id="KW-0812">Transmembrane</keyword>
<dbReference type="SUPFAM" id="SSF81345">
    <property type="entry name" value="ABC transporter involved in vitamin B12 uptake, BtuC"/>
    <property type="match status" value="1"/>
</dbReference>